<sequence>MGDIRTTTYQAQELQKLVDSDEQVTDIYRDLPDQFWKYENMTYNPLDFFTSSGEFNLALFNKTYRDEQLKRMNYYNEIEKKRLEELNALQISNPDLLELSLGDHLINLKNTPFEIAKDLRTQPLNSEILLKGNRIFYLGIYLIGIFVLYLIINNLVDTAKELD</sequence>
<dbReference type="AlphaFoldDB" id="A0A6C0CD26"/>
<keyword evidence="1" id="KW-1133">Transmembrane helix</keyword>
<keyword evidence="1" id="KW-0812">Transmembrane</keyword>
<protein>
    <submittedName>
        <fullName evidence="2">Uncharacterized protein</fullName>
    </submittedName>
</protein>
<feature type="transmembrane region" description="Helical" evidence="1">
    <location>
        <begin position="135"/>
        <end position="152"/>
    </location>
</feature>
<evidence type="ECO:0000313" key="2">
    <source>
        <dbReference type="EMBL" id="QHT01454.1"/>
    </source>
</evidence>
<reference evidence="2" key="1">
    <citation type="journal article" date="2020" name="Nature">
        <title>Giant virus diversity and host interactions through global metagenomics.</title>
        <authorList>
            <person name="Schulz F."/>
            <person name="Roux S."/>
            <person name="Paez-Espino D."/>
            <person name="Jungbluth S."/>
            <person name="Walsh D.A."/>
            <person name="Denef V.J."/>
            <person name="McMahon K.D."/>
            <person name="Konstantinidis K.T."/>
            <person name="Eloe-Fadrosh E.A."/>
            <person name="Kyrpides N.C."/>
            <person name="Woyke T."/>
        </authorList>
    </citation>
    <scope>NUCLEOTIDE SEQUENCE</scope>
    <source>
        <strain evidence="2">GVMAG-M-3300020192-26</strain>
    </source>
</reference>
<name>A0A6C0CD26_9ZZZZ</name>
<keyword evidence="1" id="KW-0472">Membrane</keyword>
<organism evidence="2">
    <name type="scientific">viral metagenome</name>
    <dbReference type="NCBI Taxonomy" id="1070528"/>
    <lineage>
        <taxon>unclassified sequences</taxon>
        <taxon>metagenomes</taxon>
        <taxon>organismal metagenomes</taxon>
    </lineage>
</organism>
<accession>A0A6C0CD26</accession>
<proteinExistence type="predicted"/>
<dbReference type="EMBL" id="MN739373">
    <property type="protein sequence ID" value="QHT01454.1"/>
    <property type="molecule type" value="Genomic_DNA"/>
</dbReference>
<evidence type="ECO:0000256" key="1">
    <source>
        <dbReference type="SAM" id="Phobius"/>
    </source>
</evidence>